<proteinExistence type="predicted"/>
<dbReference type="Gene3D" id="3.90.79.10">
    <property type="entry name" value="Nucleoside Triphosphate Pyrophosphohydrolase"/>
    <property type="match status" value="1"/>
</dbReference>
<evidence type="ECO:0000313" key="2">
    <source>
        <dbReference type="Proteomes" id="UP000217446"/>
    </source>
</evidence>
<dbReference type="Proteomes" id="UP000217446">
    <property type="component" value="Unassembled WGS sequence"/>
</dbReference>
<dbReference type="InterPro" id="IPR015797">
    <property type="entry name" value="NUDIX_hydrolase-like_dom_sf"/>
</dbReference>
<comment type="caution">
    <text evidence="1">The sequence shown here is derived from an EMBL/GenBank/DDBJ whole genome shotgun (WGS) entry which is preliminary data.</text>
</comment>
<dbReference type="AlphaFoldDB" id="A0A250VUQ6"/>
<keyword evidence="2" id="KW-1185">Reference proteome</keyword>
<evidence type="ECO:0008006" key="3">
    <source>
        <dbReference type="Google" id="ProtNLM"/>
    </source>
</evidence>
<evidence type="ECO:0000313" key="1">
    <source>
        <dbReference type="EMBL" id="GAX57844.1"/>
    </source>
</evidence>
<sequence length="173" mass="18913">MRELAEETGLSASASDTYAVTMLVDDSHGVPRLTAVIRITTWSGTLTNPEKRLFERWEWHDLHALACVGDVVTPAAQFPAKFLCSDPQAAPDVREQVRLSARVGTAEHQRWRGSFTAIEFPAACLAGPARGQTFWRKIRVPQRTGRSIVARMNVTGRSIIATARATSSPVAAV</sequence>
<gene>
    <name evidence="1" type="ORF">SO3561_09414</name>
</gene>
<dbReference type="SUPFAM" id="SSF55811">
    <property type="entry name" value="Nudix"/>
    <property type="match status" value="1"/>
</dbReference>
<accession>A0A250VUQ6</accession>
<dbReference type="EMBL" id="BDQI01000041">
    <property type="protein sequence ID" value="GAX57844.1"/>
    <property type="molecule type" value="Genomic_DNA"/>
</dbReference>
<organism evidence="1 2">
    <name type="scientific">Streptomyces olivochromogenes</name>
    <dbReference type="NCBI Taxonomy" id="1963"/>
    <lineage>
        <taxon>Bacteria</taxon>
        <taxon>Bacillati</taxon>
        <taxon>Actinomycetota</taxon>
        <taxon>Actinomycetes</taxon>
        <taxon>Kitasatosporales</taxon>
        <taxon>Streptomycetaceae</taxon>
        <taxon>Streptomyces</taxon>
    </lineage>
</organism>
<reference evidence="2" key="1">
    <citation type="submission" date="2017-05" db="EMBL/GenBank/DDBJ databases">
        <title>Streptomyces olivochromogenes NBRC 3561 whole genome shotgun sequence.</title>
        <authorList>
            <person name="Dohra H."/>
            <person name="Kodani S."/>
        </authorList>
    </citation>
    <scope>NUCLEOTIDE SEQUENCE [LARGE SCALE GENOMIC DNA]</scope>
    <source>
        <strain evidence="2">NBRC 3561</strain>
    </source>
</reference>
<dbReference type="STRING" id="1963.AQJ27_47770"/>
<protein>
    <recommendedName>
        <fullName evidence="3">DNA mismatch repair protein MutT</fullName>
    </recommendedName>
</protein>
<name>A0A250VUQ6_STROL</name>